<dbReference type="CDD" id="cd06100">
    <property type="entry name" value="CCL_ACL-C"/>
    <property type="match status" value="1"/>
</dbReference>
<dbReference type="GO" id="GO:0006099">
    <property type="term" value="P:tricarboxylic acid cycle"/>
    <property type="evidence" value="ECO:0007669"/>
    <property type="project" value="UniProtKB-UniPathway"/>
</dbReference>
<dbReference type="NCBIfam" id="NF004867">
    <property type="entry name" value="PRK06224.1-4"/>
    <property type="match status" value="1"/>
</dbReference>
<dbReference type="OrthoDB" id="3284791at2"/>
<evidence type="ECO:0000256" key="3">
    <source>
        <dbReference type="ARBA" id="ARBA00012972"/>
    </source>
</evidence>
<dbReference type="InterPro" id="IPR036969">
    <property type="entry name" value="Citrate_synthase_sf"/>
</dbReference>
<dbReference type="InterPro" id="IPR016143">
    <property type="entry name" value="Citrate_synth-like_sm_a-sub"/>
</dbReference>
<dbReference type="EC" id="2.3.3.16" evidence="3"/>
<evidence type="ECO:0000256" key="1">
    <source>
        <dbReference type="ARBA" id="ARBA00004751"/>
    </source>
</evidence>
<dbReference type="Proteomes" id="UP000554144">
    <property type="component" value="Unassembled WGS sequence"/>
</dbReference>
<keyword evidence="4" id="KW-0808">Transferase</keyword>
<dbReference type="GO" id="GO:0036440">
    <property type="term" value="F:citrate synthase activity"/>
    <property type="evidence" value="ECO:0007669"/>
    <property type="project" value="UniProtKB-EC"/>
</dbReference>
<comment type="similarity">
    <text evidence="2">Belongs to the citrate synthase family.</text>
</comment>
<dbReference type="EMBL" id="JACCEV010000001">
    <property type="protein sequence ID" value="NYT84602.1"/>
    <property type="molecule type" value="Genomic_DNA"/>
</dbReference>
<comment type="pathway">
    <text evidence="1">Carbohydrate metabolism; tricarboxylic acid cycle; isocitrate from oxaloacetate: step 1/2.</text>
</comment>
<dbReference type="PANTHER" id="PTHR11739:SF4">
    <property type="entry name" value="CITRATE SYNTHASE, PEROXISOMAL"/>
    <property type="match status" value="1"/>
</dbReference>
<dbReference type="Gene3D" id="1.10.230.10">
    <property type="entry name" value="Cytochrome P450-Terp, domain 2"/>
    <property type="match status" value="1"/>
</dbReference>
<dbReference type="InterPro" id="IPR016142">
    <property type="entry name" value="Citrate_synth-like_lrg_a-sub"/>
</dbReference>
<dbReference type="PANTHER" id="PTHR11739">
    <property type="entry name" value="CITRATE SYNTHASE"/>
    <property type="match status" value="1"/>
</dbReference>
<dbReference type="NCBIfam" id="NF004868">
    <property type="entry name" value="PRK06224.1-5"/>
    <property type="match status" value="1"/>
</dbReference>
<sequence length="256" mass="27886">MANNTPTTELCTHSLTGMSYRDKDLVNELIGERTFTDVMFTQIMGRRPRPVDLRIIDAVLITLMEHGLTPSAIATRLIYMSAPENLQGAVSAGILAVGSQFVGTMENCSGLLAQLLKSDNLEQAALELAQQYKSSRQHLPGFGHHLHKPDDPRSIKLIELAQKETELAQDHVNALLALSKAVDSVYGKHITINATGAVAALLGEIGIPTQLMRGFAVISRAAGLVSHIAEEQRVPTGRFIWETIDHAVPYVKKSTD</sequence>
<evidence type="ECO:0000256" key="2">
    <source>
        <dbReference type="ARBA" id="ARBA00010566"/>
    </source>
</evidence>
<keyword evidence="6" id="KW-1185">Reference proteome</keyword>
<dbReference type="GO" id="GO:0005975">
    <property type="term" value="P:carbohydrate metabolic process"/>
    <property type="evidence" value="ECO:0007669"/>
    <property type="project" value="TreeGrafter"/>
</dbReference>
<protein>
    <recommendedName>
        <fullName evidence="3">citrate synthase (unknown stereospecificity)</fullName>
        <ecNumber evidence="3">2.3.3.16</ecNumber>
    </recommendedName>
</protein>
<dbReference type="RefSeq" id="WP_130038240.1">
    <property type="nucleotide sequence ID" value="NZ_JACCEV010000001.1"/>
</dbReference>
<reference evidence="5 6" key="1">
    <citation type="submission" date="2020-07" db="EMBL/GenBank/DDBJ databases">
        <title>Taxonomic revisions and descriptions of new bacterial species based on genomic comparisons in the high-G+C-content subgroup of the family Alcaligenaceae.</title>
        <authorList>
            <person name="Szabo A."/>
            <person name="Felfoldi T."/>
        </authorList>
    </citation>
    <scope>NUCLEOTIDE SEQUENCE [LARGE SCALE GENOMIC DNA]</scope>
    <source>
        <strain evidence="5 6">DSM 25667</strain>
    </source>
</reference>
<dbReference type="InterPro" id="IPR002020">
    <property type="entry name" value="Citrate_synthase"/>
</dbReference>
<dbReference type="UniPathway" id="UPA00223">
    <property type="reaction ID" value="UER00717"/>
</dbReference>
<dbReference type="GO" id="GO:0016829">
    <property type="term" value="F:lyase activity"/>
    <property type="evidence" value="ECO:0007669"/>
    <property type="project" value="UniProtKB-KW"/>
</dbReference>
<dbReference type="Gene3D" id="1.10.580.10">
    <property type="entry name" value="Citrate Synthase, domain 1"/>
    <property type="match status" value="1"/>
</dbReference>
<proteinExistence type="inferred from homology"/>
<dbReference type="Pfam" id="PF00285">
    <property type="entry name" value="Citrate_synt"/>
    <property type="match status" value="1"/>
</dbReference>
<evidence type="ECO:0000256" key="4">
    <source>
        <dbReference type="ARBA" id="ARBA00022679"/>
    </source>
</evidence>
<organism evidence="5 6">
    <name type="scientific">Pollutimonas harenae</name>
    <dbReference type="NCBI Taxonomy" id="657015"/>
    <lineage>
        <taxon>Bacteria</taxon>
        <taxon>Pseudomonadati</taxon>
        <taxon>Pseudomonadota</taxon>
        <taxon>Betaproteobacteria</taxon>
        <taxon>Burkholderiales</taxon>
        <taxon>Alcaligenaceae</taxon>
        <taxon>Pollutimonas</taxon>
    </lineage>
</organism>
<name>A0A853GWU6_9BURK</name>
<dbReference type="GO" id="GO:0005829">
    <property type="term" value="C:cytosol"/>
    <property type="evidence" value="ECO:0007669"/>
    <property type="project" value="TreeGrafter"/>
</dbReference>
<gene>
    <name evidence="5" type="ORF">H0A62_03195</name>
</gene>
<accession>A0A853GWU6</accession>
<dbReference type="SUPFAM" id="SSF48256">
    <property type="entry name" value="Citrate synthase"/>
    <property type="match status" value="1"/>
</dbReference>
<dbReference type="AlphaFoldDB" id="A0A853GWU6"/>
<comment type="caution">
    <text evidence="5">The sequence shown here is derived from an EMBL/GenBank/DDBJ whole genome shotgun (WGS) entry which is preliminary data.</text>
</comment>
<evidence type="ECO:0000313" key="5">
    <source>
        <dbReference type="EMBL" id="NYT84602.1"/>
    </source>
</evidence>
<keyword evidence="5" id="KW-0456">Lyase</keyword>
<evidence type="ECO:0000313" key="6">
    <source>
        <dbReference type="Proteomes" id="UP000554144"/>
    </source>
</evidence>